<feature type="compositionally biased region" description="Basic residues" evidence="1">
    <location>
        <begin position="45"/>
        <end position="57"/>
    </location>
</feature>
<accession>A0AAV1FYR9</accession>
<proteinExistence type="predicted"/>
<protein>
    <recommendedName>
        <fullName evidence="5">Secreted protein</fullName>
    </recommendedName>
</protein>
<keyword evidence="4" id="KW-1185">Reference proteome</keyword>
<evidence type="ECO:0000256" key="1">
    <source>
        <dbReference type="SAM" id="MobiDB-lite"/>
    </source>
</evidence>
<evidence type="ECO:0000313" key="3">
    <source>
        <dbReference type="EMBL" id="CAJ1066417.1"/>
    </source>
</evidence>
<reference evidence="3" key="1">
    <citation type="submission" date="2023-08" db="EMBL/GenBank/DDBJ databases">
        <authorList>
            <person name="Alioto T."/>
            <person name="Alioto T."/>
            <person name="Gomez Garrido J."/>
        </authorList>
    </citation>
    <scope>NUCLEOTIDE SEQUENCE</scope>
</reference>
<organism evidence="3 4">
    <name type="scientific">Xyrichtys novacula</name>
    <name type="common">Pearly razorfish</name>
    <name type="synonym">Hemipteronotus novacula</name>
    <dbReference type="NCBI Taxonomy" id="13765"/>
    <lineage>
        <taxon>Eukaryota</taxon>
        <taxon>Metazoa</taxon>
        <taxon>Chordata</taxon>
        <taxon>Craniata</taxon>
        <taxon>Vertebrata</taxon>
        <taxon>Euteleostomi</taxon>
        <taxon>Actinopterygii</taxon>
        <taxon>Neopterygii</taxon>
        <taxon>Teleostei</taxon>
        <taxon>Neoteleostei</taxon>
        <taxon>Acanthomorphata</taxon>
        <taxon>Eupercaria</taxon>
        <taxon>Labriformes</taxon>
        <taxon>Labridae</taxon>
        <taxon>Xyrichtys</taxon>
    </lineage>
</organism>
<dbReference type="EMBL" id="OY660873">
    <property type="protein sequence ID" value="CAJ1066417.1"/>
    <property type="molecule type" value="Genomic_DNA"/>
</dbReference>
<evidence type="ECO:0000313" key="4">
    <source>
        <dbReference type="Proteomes" id="UP001178508"/>
    </source>
</evidence>
<dbReference type="Proteomes" id="UP001178508">
    <property type="component" value="Chromosome 10"/>
</dbReference>
<name>A0AAV1FYR9_XYRNO</name>
<evidence type="ECO:0008006" key="5">
    <source>
        <dbReference type="Google" id="ProtNLM"/>
    </source>
</evidence>
<sequence>MTVALVLKVTVFLVLLLRDNVWRETERETDDNNEGEGHTGASTAVRRRSGRHCHHGRTLSSGVP</sequence>
<dbReference type="AlphaFoldDB" id="A0AAV1FYR9"/>
<feature type="chain" id="PRO_5043460557" description="Secreted protein" evidence="2">
    <location>
        <begin position="24"/>
        <end position="64"/>
    </location>
</feature>
<gene>
    <name evidence="3" type="ORF">XNOV1_A018415</name>
</gene>
<feature type="signal peptide" evidence="2">
    <location>
        <begin position="1"/>
        <end position="23"/>
    </location>
</feature>
<evidence type="ECO:0000256" key="2">
    <source>
        <dbReference type="SAM" id="SignalP"/>
    </source>
</evidence>
<keyword evidence="2" id="KW-0732">Signal</keyword>
<feature type="region of interest" description="Disordered" evidence="1">
    <location>
        <begin position="24"/>
        <end position="64"/>
    </location>
</feature>
<feature type="non-terminal residue" evidence="3">
    <location>
        <position position="1"/>
    </location>
</feature>